<feature type="compositionally biased region" description="Basic and acidic residues" evidence="10">
    <location>
        <begin position="13"/>
        <end position="25"/>
    </location>
</feature>
<dbReference type="PANTHER" id="PTHR48052">
    <property type="entry name" value="UNNAMED PRODUCT"/>
    <property type="match status" value="1"/>
</dbReference>
<keyword evidence="5 11" id="KW-1133">Transmembrane helix</keyword>
<evidence type="ECO:0000256" key="5">
    <source>
        <dbReference type="ARBA" id="ARBA00022989"/>
    </source>
</evidence>
<gene>
    <name evidence="12" type="primary">ERECTA</name>
    <name evidence="12" type="ORF">SNAT2548_LOCUS25044</name>
</gene>
<dbReference type="InterPro" id="IPR001611">
    <property type="entry name" value="Leu-rich_rpt"/>
</dbReference>
<proteinExistence type="predicted"/>
<dbReference type="EMBL" id="CAJNDS010002377">
    <property type="protein sequence ID" value="CAE7455205.1"/>
    <property type="molecule type" value="Genomic_DNA"/>
</dbReference>
<evidence type="ECO:0000256" key="7">
    <source>
        <dbReference type="ARBA" id="ARBA00023170"/>
    </source>
</evidence>
<keyword evidence="2" id="KW-1003">Cell membrane</keyword>
<evidence type="ECO:0000256" key="4">
    <source>
        <dbReference type="ARBA" id="ARBA00022729"/>
    </source>
</evidence>
<sequence>MCEHTRTATGTSKRAEDKTDPESDARLKLAGPFPFGCRAPCSATRCSHTFAHRPLQGPSPEALRHILLTLGIPAEELKGQPDKWRGIRFREDGCMQALDLHRRPISGILDPLANLTSLKFLSLSDTEVTGGLQALSEMSELQNLWLDGTKVAGDLQPLAKLTKLKELLLKNTGVTGGLQALSEMSELQKLWLDGTKVAGDLQPLSKLTKLKQLYLSDTGVTGGLQALSEMSELQKLWLDGTKVAGDLQPLSKLTKLKQLYLSDTGVTGGLQALSEMSELQKLWLHDTNVAGDLQPLAKLTKLKELLLQNTGVTGGLQALSEMSELQKLWLDGTKVAGDLQPLSKLTKLKQLYLSDTGVTGGLQALSEMSELQKLWLHDTKVAGDLQALSKLTKLKKLWLRNTDMYGDLADLVQLTNLEKADLSSTLVSGRLTSAWRGQLLQLRSLDLAGSRVNFLPVGGDLEDLRATFFTDETRQLLPALVNLDVSRCPLDGEVQNLLEPLSFAGHLASIRASGTNLSGHVLKSCLREVHVNGADYGRYCAVPLQRTLQVLELADNRIHRIEGIPANDNVSLANNSETFLNVKALREALGNNVQVDLTATKISNTDDVATLFHEGFLHRTEQLTQSDRLKGFACYDITSTSLRVSPSSFWPQGLCACSEGFEGNGTSCKQCHPNTYNEHFNRSCAPCPSNSTAIAGATSVFSCVCTVGRMHLSKSGSGQDCQCDASKALHKDVCEDCGELHLDCRQHGLNASSAAPQVGYARLQAGAGRAYRCLEPAAKVRCNASFANGTGSGAALGCAAGHEGPLCVACSWGYRSRAGVCVPCEMADAGARWLYLRWVVGAAVFAGVLVTGIFLWRRSHSQPATARPEPTLWSVMQPLLEAQGPVLLQLFQLWGLLVAFLESQTRTGDEPTQTDGLWAEECVQWLQLTAQGLRDATSLECWFGRTANDVVALAGPCVPLALLALCVLLEVASHGSGVSLALKLLTLLYIGGASSSAALTRCQHTDGGKDRLPDMYAFRTALPDIKCQDTAPIADSIGALCVVCYGLLIPSFLAYLMFKQHLALAPSRRFVSHVATKGGDVTVWVLPLEESEKSEPEQELKRKSLLAAAVARSCIYFSGGVRVQLQDERLILRPTEQGAEEVVNLDGSSFVWTVLGNKGDADLRRCQALERMLKERYVLEEAASSDRIVAGAKEFFVKYAACQSVWFEIAMRIVAVALVASVRSENGLEFTLGFTLCTSLAIATIRPFRQHQVNDLQSFCFFCLAIAAFAFSTGRVLTARAALLAPCVMAAAQALKPDGPEALALRLFQDAEARWPKQQGETVELSLRSISLL</sequence>
<evidence type="ECO:0000256" key="1">
    <source>
        <dbReference type="ARBA" id="ARBA00004236"/>
    </source>
</evidence>
<keyword evidence="13" id="KW-1185">Reference proteome</keyword>
<dbReference type="SUPFAM" id="SSF52058">
    <property type="entry name" value="L domain-like"/>
    <property type="match status" value="2"/>
</dbReference>
<feature type="transmembrane region" description="Helical" evidence="11">
    <location>
        <begin position="1037"/>
        <end position="1058"/>
    </location>
</feature>
<dbReference type="InterPro" id="IPR032675">
    <property type="entry name" value="LRR_dom_sf"/>
</dbReference>
<feature type="transmembrane region" description="Helical" evidence="11">
    <location>
        <begin position="833"/>
        <end position="856"/>
    </location>
</feature>
<evidence type="ECO:0000313" key="12">
    <source>
        <dbReference type="EMBL" id="CAE7455205.1"/>
    </source>
</evidence>
<keyword evidence="8" id="KW-0325">Glycoprotein</keyword>
<feature type="region of interest" description="Disordered" evidence="10">
    <location>
        <begin position="1"/>
        <end position="25"/>
    </location>
</feature>
<keyword evidence="4" id="KW-0732">Signal</keyword>
<feature type="transmembrane region" description="Helical" evidence="11">
    <location>
        <begin position="950"/>
        <end position="972"/>
    </location>
</feature>
<evidence type="ECO:0000256" key="8">
    <source>
        <dbReference type="ARBA" id="ARBA00023180"/>
    </source>
</evidence>
<evidence type="ECO:0000256" key="10">
    <source>
        <dbReference type="SAM" id="MobiDB-lite"/>
    </source>
</evidence>
<keyword evidence="7" id="KW-0675">Receptor</keyword>
<keyword evidence="6 11" id="KW-0472">Membrane</keyword>
<dbReference type="PANTHER" id="PTHR48052:SF8">
    <property type="entry name" value="LRR RECEPTOR-LIKE SERINE_THREONINE-PROTEIN KINASE FLS2"/>
    <property type="match status" value="1"/>
</dbReference>
<comment type="subcellular location">
    <subcellularLocation>
        <location evidence="1">Cell membrane</location>
    </subcellularLocation>
    <subcellularLocation>
        <location evidence="9">Endomembrane system</location>
        <topology evidence="9">Single-pass membrane protein</topology>
    </subcellularLocation>
</comment>
<evidence type="ECO:0000256" key="11">
    <source>
        <dbReference type="SAM" id="Phobius"/>
    </source>
</evidence>
<evidence type="ECO:0000256" key="3">
    <source>
        <dbReference type="ARBA" id="ARBA00022692"/>
    </source>
</evidence>
<evidence type="ECO:0000256" key="6">
    <source>
        <dbReference type="ARBA" id="ARBA00023136"/>
    </source>
</evidence>
<dbReference type="GO" id="GO:0012505">
    <property type="term" value="C:endomembrane system"/>
    <property type="evidence" value="ECO:0007669"/>
    <property type="project" value="UniProtKB-SubCell"/>
</dbReference>
<keyword evidence="3 11" id="KW-0812">Transmembrane</keyword>
<evidence type="ECO:0000256" key="2">
    <source>
        <dbReference type="ARBA" id="ARBA00022475"/>
    </source>
</evidence>
<dbReference type="SMART" id="SM01411">
    <property type="entry name" value="Ephrin_rec_like"/>
    <property type="match status" value="1"/>
</dbReference>
<dbReference type="Gene3D" id="3.80.10.10">
    <property type="entry name" value="Ribonuclease Inhibitor"/>
    <property type="match status" value="2"/>
</dbReference>
<reference evidence="12" key="1">
    <citation type="submission" date="2021-02" db="EMBL/GenBank/DDBJ databases">
        <authorList>
            <person name="Dougan E. K."/>
            <person name="Rhodes N."/>
            <person name="Thang M."/>
            <person name="Chan C."/>
        </authorList>
    </citation>
    <scope>NUCLEOTIDE SEQUENCE</scope>
</reference>
<evidence type="ECO:0000256" key="9">
    <source>
        <dbReference type="ARBA" id="ARBA00037847"/>
    </source>
</evidence>
<evidence type="ECO:0000313" key="13">
    <source>
        <dbReference type="Proteomes" id="UP000604046"/>
    </source>
</evidence>
<dbReference type="GO" id="GO:0005886">
    <property type="term" value="C:plasma membrane"/>
    <property type="evidence" value="ECO:0007669"/>
    <property type="project" value="UniProtKB-SubCell"/>
</dbReference>
<dbReference type="OrthoDB" id="422281at2759"/>
<dbReference type="Proteomes" id="UP000604046">
    <property type="component" value="Unassembled WGS sequence"/>
</dbReference>
<accession>A0A812RT81</accession>
<comment type="caution">
    <text evidence="12">The sequence shown here is derived from an EMBL/GenBank/DDBJ whole genome shotgun (WGS) entry which is preliminary data.</text>
</comment>
<organism evidence="12 13">
    <name type="scientific">Symbiodinium natans</name>
    <dbReference type="NCBI Taxonomy" id="878477"/>
    <lineage>
        <taxon>Eukaryota</taxon>
        <taxon>Sar</taxon>
        <taxon>Alveolata</taxon>
        <taxon>Dinophyceae</taxon>
        <taxon>Suessiales</taxon>
        <taxon>Symbiodiniaceae</taxon>
        <taxon>Symbiodinium</taxon>
    </lineage>
</organism>
<dbReference type="PROSITE" id="PS51450">
    <property type="entry name" value="LRR"/>
    <property type="match status" value="1"/>
</dbReference>
<protein>
    <submittedName>
        <fullName evidence="12">ERECTA protein</fullName>
    </submittedName>
</protein>
<dbReference type="Gene3D" id="2.10.50.10">
    <property type="entry name" value="Tumor Necrosis Factor Receptor, subunit A, domain 2"/>
    <property type="match status" value="1"/>
</dbReference>
<name>A0A812RT81_9DINO</name>